<proteinExistence type="predicted"/>
<dbReference type="RefSeq" id="WP_224037580.1">
    <property type="nucleotide sequence ID" value="NZ_AP024849.1"/>
</dbReference>
<keyword evidence="1" id="KW-0812">Transmembrane</keyword>
<feature type="transmembrane region" description="Helical" evidence="1">
    <location>
        <begin position="88"/>
        <end position="106"/>
    </location>
</feature>
<feature type="transmembrane region" description="Helical" evidence="1">
    <location>
        <begin position="35"/>
        <end position="52"/>
    </location>
</feature>
<evidence type="ECO:0000256" key="1">
    <source>
        <dbReference type="SAM" id="Phobius"/>
    </source>
</evidence>
<organism evidence="2 3">
    <name type="scientific">Clostridium gelidum</name>
    <dbReference type="NCBI Taxonomy" id="704125"/>
    <lineage>
        <taxon>Bacteria</taxon>
        <taxon>Bacillati</taxon>
        <taxon>Bacillota</taxon>
        <taxon>Clostridia</taxon>
        <taxon>Eubacteriales</taxon>
        <taxon>Clostridiaceae</taxon>
        <taxon>Clostridium</taxon>
    </lineage>
</organism>
<name>A0ABN6IYI2_9CLOT</name>
<evidence type="ECO:0000313" key="3">
    <source>
        <dbReference type="Proteomes" id="UP000824633"/>
    </source>
</evidence>
<sequence>MKNKNNFWGFFLIIIGILLFISKLFSIQLFNMGRLWPIFVLIPGLCFNFAYFSTRKGPGVLVPGGILTTIGLLFFFETMTNWHFAGYTWPIYPLAVAVGLFQLYIFGGRKRELLIPVGILTLVSATSFASMIFGNINTSLVVPAILVLLGVYLIFGKGHGKVE</sequence>
<dbReference type="Proteomes" id="UP000824633">
    <property type="component" value="Chromosome"/>
</dbReference>
<gene>
    <name evidence="2" type="ORF">psyc5s11_21220</name>
</gene>
<dbReference type="EMBL" id="AP024849">
    <property type="protein sequence ID" value="BCZ46055.1"/>
    <property type="molecule type" value="Genomic_DNA"/>
</dbReference>
<feature type="transmembrane region" description="Helical" evidence="1">
    <location>
        <begin position="59"/>
        <end position="76"/>
    </location>
</feature>
<keyword evidence="1" id="KW-1133">Transmembrane helix</keyword>
<evidence type="ECO:0008006" key="4">
    <source>
        <dbReference type="Google" id="ProtNLM"/>
    </source>
</evidence>
<keyword evidence="1" id="KW-0472">Membrane</keyword>
<evidence type="ECO:0000313" key="2">
    <source>
        <dbReference type="EMBL" id="BCZ46055.1"/>
    </source>
</evidence>
<feature type="transmembrane region" description="Helical" evidence="1">
    <location>
        <begin position="113"/>
        <end position="133"/>
    </location>
</feature>
<feature type="transmembrane region" description="Helical" evidence="1">
    <location>
        <begin position="139"/>
        <end position="155"/>
    </location>
</feature>
<accession>A0ABN6IYI2</accession>
<keyword evidence="3" id="KW-1185">Reference proteome</keyword>
<reference evidence="3" key="1">
    <citation type="submission" date="2021-07" db="EMBL/GenBank/DDBJ databases">
        <title>Complete genome sequencing of a Clostridium isolate.</title>
        <authorList>
            <person name="Ueki A."/>
            <person name="Tonouchi A."/>
        </authorList>
    </citation>
    <scope>NUCLEOTIDE SEQUENCE [LARGE SCALE GENOMIC DNA]</scope>
    <source>
        <strain evidence="3">C5S11</strain>
    </source>
</reference>
<feature type="transmembrane region" description="Helical" evidence="1">
    <location>
        <begin position="7"/>
        <end position="29"/>
    </location>
</feature>
<protein>
    <recommendedName>
        <fullName evidence="4">DUF5668 domain-containing protein</fullName>
    </recommendedName>
</protein>